<dbReference type="PROSITE" id="PS51755">
    <property type="entry name" value="OMPR_PHOB"/>
    <property type="match status" value="1"/>
</dbReference>
<reference evidence="7 8" key="1">
    <citation type="journal article" date="2015" name="Stand. Genomic Sci.">
        <title>Genomic Encyclopedia of Bacterial and Archaeal Type Strains, Phase III: the genomes of soil and plant-associated and newly described type strains.</title>
        <authorList>
            <person name="Whitman W.B."/>
            <person name="Woyke T."/>
            <person name="Klenk H.P."/>
            <person name="Zhou Y."/>
            <person name="Lilburn T.G."/>
            <person name="Beck B.J."/>
            <person name="De Vos P."/>
            <person name="Vandamme P."/>
            <person name="Eisen J.A."/>
            <person name="Garrity G."/>
            <person name="Hugenholtz P."/>
            <person name="Kyrpides N.C."/>
        </authorList>
    </citation>
    <scope>NUCLEOTIDE SEQUENCE [LARGE SCALE GENOMIC DNA]</scope>
    <source>
        <strain evidence="7 8">VKM Ac-2572</strain>
    </source>
</reference>
<organism evidence="7 8">
    <name type="scientific">Kribbella steppae</name>
    <dbReference type="NCBI Taxonomy" id="2512223"/>
    <lineage>
        <taxon>Bacteria</taxon>
        <taxon>Bacillati</taxon>
        <taxon>Actinomycetota</taxon>
        <taxon>Actinomycetes</taxon>
        <taxon>Propionibacteriales</taxon>
        <taxon>Kribbellaceae</taxon>
        <taxon>Kribbella</taxon>
    </lineage>
</organism>
<keyword evidence="3 5" id="KW-0238">DNA-binding</keyword>
<dbReference type="InterPro" id="IPR001867">
    <property type="entry name" value="OmpR/PhoB-type_DNA-bd"/>
</dbReference>
<evidence type="ECO:0000256" key="2">
    <source>
        <dbReference type="ARBA" id="ARBA00023015"/>
    </source>
</evidence>
<dbReference type="InterPro" id="IPR005158">
    <property type="entry name" value="BTAD"/>
</dbReference>
<dbReference type="Gene3D" id="1.25.40.10">
    <property type="entry name" value="Tetratricopeptide repeat domain"/>
    <property type="match status" value="2"/>
</dbReference>
<protein>
    <submittedName>
        <fullName evidence="7">Transcriptional regulator</fullName>
    </submittedName>
</protein>
<dbReference type="FunFam" id="1.25.40.10:FF:000222">
    <property type="entry name" value="SARP family transcriptional regulator"/>
    <property type="match status" value="1"/>
</dbReference>
<dbReference type="SUPFAM" id="SSF46894">
    <property type="entry name" value="C-terminal effector domain of the bipartite response regulators"/>
    <property type="match status" value="1"/>
</dbReference>
<dbReference type="GO" id="GO:0003677">
    <property type="term" value="F:DNA binding"/>
    <property type="evidence" value="ECO:0007669"/>
    <property type="project" value="UniProtKB-UniRule"/>
</dbReference>
<dbReference type="EMBL" id="SLWN01000004">
    <property type="protein sequence ID" value="TCO32475.1"/>
    <property type="molecule type" value="Genomic_DNA"/>
</dbReference>
<dbReference type="InterPro" id="IPR051677">
    <property type="entry name" value="AfsR-DnrI-RedD_regulator"/>
</dbReference>
<accession>A0A4R2HR67</accession>
<dbReference type="GO" id="GO:0000160">
    <property type="term" value="P:phosphorelay signal transduction system"/>
    <property type="evidence" value="ECO:0007669"/>
    <property type="project" value="InterPro"/>
</dbReference>
<dbReference type="Pfam" id="PF03704">
    <property type="entry name" value="BTAD"/>
    <property type="match status" value="1"/>
</dbReference>
<keyword evidence="2" id="KW-0805">Transcription regulation</keyword>
<dbReference type="GO" id="GO:0006355">
    <property type="term" value="P:regulation of DNA-templated transcription"/>
    <property type="evidence" value="ECO:0007669"/>
    <property type="project" value="InterPro"/>
</dbReference>
<dbReference type="Gene3D" id="1.10.10.10">
    <property type="entry name" value="Winged helix-like DNA-binding domain superfamily/Winged helix DNA-binding domain"/>
    <property type="match status" value="1"/>
</dbReference>
<dbReference type="AlphaFoldDB" id="A0A4R2HR67"/>
<proteinExistence type="inferred from homology"/>
<dbReference type="SUPFAM" id="SSF52540">
    <property type="entry name" value="P-loop containing nucleoside triphosphate hydrolases"/>
    <property type="match status" value="1"/>
</dbReference>
<dbReference type="CDD" id="cd15831">
    <property type="entry name" value="BTAD"/>
    <property type="match status" value="1"/>
</dbReference>
<evidence type="ECO:0000259" key="6">
    <source>
        <dbReference type="PROSITE" id="PS51755"/>
    </source>
</evidence>
<dbReference type="InterPro" id="IPR041664">
    <property type="entry name" value="AAA_16"/>
</dbReference>
<dbReference type="RefSeq" id="WP_132209271.1">
    <property type="nucleotide sequence ID" value="NZ_SLWN01000004.1"/>
</dbReference>
<feature type="domain" description="OmpR/PhoB-type" evidence="6">
    <location>
        <begin position="1"/>
        <end position="100"/>
    </location>
</feature>
<dbReference type="SMART" id="SM00862">
    <property type="entry name" value="Trans_reg_C"/>
    <property type="match status" value="1"/>
</dbReference>
<dbReference type="OrthoDB" id="134712at2"/>
<name>A0A4R2HR67_9ACTN</name>
<dbReference type="Gene3D" id="3.40.50.300">
    <property type="entry name" value="P-loop containing nucleotide triphosphate hydrolases"/>
    <property type="match status" value="1"/>
</dbReference>
<dbReference type="InterPro" id="IPR011990">
    <property type="entry name" value="TPR-like_helical_dom_sf"/>
</dbReference>
<evidence type="ECO:0000256" key="3">
    <source>
        <dbReference type="ARBA" id="ARBA00023125"/>
    </source>
</evidence>
<sequence>MTSGGSAPRFGILGDLEVTLDHRRLEFGGPKQRGLLAMLLIHLNQSVSAGRLTEALWGNEPPAGAEVTLRTHVSHLRRHLASVGAAEALVTRRSGYSLAVDPEQVDAYRFERLAGLGQEAVGLADPERAAQLLRDALELWRGPVLQDLGHPLFAEAETARLEGLRLDALEARICADLALGRYDVISELERLVVDHPFRERFHGQLMLALYRAGRQADALAAYASARERLADELGLDPGPALAALETAILRGDPALLLPGAQAATPRQVKAPPDALFSSVRRARMVGRSSELDRLCGLWREVRDGAARVVLVSGEAGVGKTRLVAEFAHSAAADEPRFLVGRCDQAEIPYQPVVSAFSASAEIGEIVASAPEVMGSRFVGLLAQMAPAVLVLEDAERIDHASAELVRAVLRQLPERVLVIVCFRDPPGTRHPALLALLGDLPGADRLVLQPLSESDLGTLVGDQPADFVRELWRSTGGNPFYANEVMRDLKTRDGQFVVPSGVRDVLRHRLQALPADAQQVVRCAAVLGREAEFGLLAQLVDLAEDPLIDALDQAVGAGFLVEAGSSWKATYSFPHDLMREAVYGDIPQTRRQRLHVRAAEAMQLPGATVAAAAVHLRAAGPAADPEQAADLSLQAADEAARVYAWHEAVAHAEAAVDVLDQAGATPDRRAAAAVQTAILRLKSSIGDRRAIELLETALELYTGDDAAAATVHSRLGGALCTNHSVMDIPRAIDHLAAAERLSGDRFHLHRGMTQAAMYGVRTEVLGDAARRAEALATDLGRRDLSVMASWGRAWYEFNRGQLHDAVKIREAMWATAHELADPYLGWTSVSGAALSATEYLLDPVAGRAWCRRGLAQARFETFEHPHDTIVDQLALALAAMGDLDEAHRVADPLPADAVSRRMLTFLDGDWERAERDWATALHRDEDAGDFHDAALNARWLGGVRRLLGDQDGAVTALRRAVTIGVEGPQVPTELAARAELAQVLAESGDLTEAAVELQRCDEILAAGEDWRGLGGVVELARGAVTGVDDAYQRAVEIFTTYRLAWRRAAALKAWGR</sequence>
<evidence type="ECO:0000313" key="7">
    <source>
        <dbReference type="EMBL" id="TCO32475.1"/>
    </source>
</evidence>
<dbReference type="Proteomes" id="UP000294508">
    <property type="component" value="Unassembled WGS sequence"/>
</dbReference>
<dbReference type="Pfam" id="PF00486">
    <property type="entry name" value="Trans_reg_C"/>
    <property type="match status" value="1"/>
</dbReference>
<keyword evidence="4" id="KW-0804">Transcription</keyword>
<gene>
    <name evidence="7" type="ORF">EV652_10481</name>
</gene>
<feature type="DNA-binding region" description="OmpR/PhoB-type" evidence="5">
    <location>
        <begin position="1"/>
        <end position="100"/>
    </location>
</feature>
<dbReference type="PANTHER" id="PTHR35807:SF1">
    <property type="entry name" value="TRANSCRIPTIONAL REGULATOR REDD"/>
    <property type="match status" value="1"/>
</dbReference>
<dbReference type="PANTHER" id="PTHR35807">
    <property type="entry name" value="TRANSCRIPTIONAL REGULATOR REDD-RELATED"/>
    <property type="match status" value="1"/>
</dbReference>
<comment type="similarity">
    <text evidence="1">Belongs to the AfsR/DnrI/RedD regulatory family.</text>
</comment>
<evidence type="ECO:0000256" key="1">
    <source>
        <dbReference type="ARBA" id="ARBA00005820"/>
    </source>
</evidence>
<keyword evidence="8" id="KW-1185">Reference proteome</keyword>
<evidence type="ECO:0000313" key="8">
    <source>
        <dbReference type="Proteomes" id="UP000294508"/>
    </source>
</evidence>
<evidence type="ECO:0000256" key="4">
    <source>
        <dbReference type="ARBA" id="ARBA00023163"/>
    </source>
</evidence>
<dbReference type="InterPro" id="IPR027417">
    <property type="entry name" value="P-loop_NTPase"/>
</dbReference>
<dbReference type="SMART" id="SM01043">
    <property type="entry name" value="BTAD"/>
    <property type="match status" value="1"/>
</dbReference>
<dbReference type="Pfam" id="PF13191">
    <property type="entry name" value="AAA_16"/>
    <property type="match status" value="1"/>
</dbReference>
<dbReference type="SUPFAM" id="SSF48452">
    <property type="entry name" value="TPR-like"/>
    <property type="match status" value="2"/>
</dbReference>
<dbReference type="InterPro" id="IPR036388">
    <property type="entry name" value="WH-like_DNA-bd_sf"/>
</dbReference>
<dbReference type="InterPro" id="IPR016032">
    <property type="entry name" value="Sig_transdc_resp-reg_C-effctor"/>
</dbReference>
<comment type="caution">
    <text evidence="7">The sequence shown here is derived from an EMBL/GenBank/DDBJ whole genome shotgun (WGS) entry which is preliminary data.</text>
</comment>
<evidence type="ECO:0000256" key="5">
    <source>
        <dbReference type="PROSITE-ProRule" id="PRU01091"/>
    </source>
</evidence>